<organism evidence="1 2">
    <name type="scientific">Ohtaekwangia kribbensis</name>
    <dbReference type="NCBI Taxonomy" id="688913"/>
    <lineage>
        <taxon>Bacteria</taxon>
        <taxon>Pseudomonadati</taxon>
        <taxon>Bacteroidota</taxon>
        <taxon>Cytophagia</taxon>
        <taxon>Cytophagales</taxon>
        <taxon>Fulvivirgaceae</taxon>
        <taxon>Ohtaekwangia</taxon>
    </lineage>
</organism>
<comment type="caution">
    <text evidence="1">The sequence shown here is derived from an EMBL/GenBank/DDBJ whole genome shotgun (WGS) entry which is preliminary data.</text>
</comment>
<protein>
    <submittedName>
        <fullName evidence="1">Uncharacterized protein</fullName>
    </submittedName>
</protein>
<accession>A0ABW3KBS7</accession>
<dbReference type="RefSeq" id="WP_377584167.1">
    <property type="nucleotide sequence ID" value="NZ_JBHTKA010000013.1"/>
</dbReference>
<evidence type="ECO:0000313" key="2">
    <source>
        <dbReference type="Proteomes" id="UP001597112"/>
    </source>
</evidence>
<name>A0ABW3KBS7_9BACT</name>
<dbReference type="Proteomes" id="UP001597112">
    <property type="component" value="Unassembled WGS sequence"/>
</dbReference>
<dbReference type="EMBL" id="JBHTKA010000013">
    <property type="protein sequence ID" value="MFD1002676.1"/>
    <property type="molecule type" value="Genomic_DNA"/>
</dbReference>
<proteinExistence type="predicted"/>
<gene>
    <name evidence="1" type="ORF">ACFQ21_25350</name>
</gene>
<keyword evidence="2" id="KW-1185">Reference proteome</keyword>
<reference evidence="2" key="1">
    <citation type="journal article" date="2019" name="Int. J. Syst. Evol. Microbiol.">
        <title>The Global Catalogue of Microorganisms (GCM) 10K type strain sequencing project: providing services to taxonomists for standard genome sequencing and annotation.</title>
        <authorList>
            <consortium name="The Broad Institute Genomics Platform"/>
            <consortium name="The Broad Institute Genome Sequencing Center for Infectious Disease"/>
            <person name="Wu L."/>
            <person name="Ma J."/>
        </authorList>
    </citation>
    <scope>NUCLEOTIDE SEQUENCE [LARGE SCALE GENOMIC DNA]</scope>
    <source>
        <strain evidence="2">CCUG 58938</strain>
    </source>
</reference>
<sequence length="280" mass="32081">MNYFYEHNRDVSIERIISHTDADGQIRPLIEDPSQLSILEWEIITGLIRLITDVLHHTEWTLYFKHPTLLKSGKYIFPVLLVSHSASEDTQTTHASLSRHATAWLHGRYMFIEYIQIKVITRAALEASRNLQFLVKIIYFRVAGIAVESSFRNFSIGLDSIHLLPQVHQRTEALRQAARTTAAETLKAHIHYIIRLLLRAAFELVSEKEGIFTRDVTVCTQSFCKYYPAYSALSHTLLSYLTTPGYTLSGLLQSVTEFETLLIAEYNKIINEENHVTGKS</sequence>
<evidence type="ECO:0000313" key="1">
    <source>
        <dbReference type="EMBL" id="MFD1002676.1"/>
    </source>
</evidence>